<evidence type="ECO:0000256" key="4">
    <source>
        <dbReference type="ARBA" id="ARBA00022748"/>
    </source>
</evidence>
<dbReference type="GO" id="GO:0005524">
    <property type="term" value="F:ATP binding"/>
    <property type="evidence" value="ECO:0007669"/>
    <property type="project" value="UniProtKB-KW"/>
</dbReference>
<keyword evidence="10" id="KW-1185">Reference proteome</keyword>
<sequence>MHQQYRIDSQQTQAVVNAGMHAEFEARQVACLKGRRYLFSNIHIQLHAGHALYVRGSNGSGKSSLLRILCGLASPARGAVFWQGTPVQKIREDFHQHLLFLGHANGIKDDLLAWENIAFNARLAGQHCTYATACAALKAMGLLQIALLPAGQLSQGQRKRLALGRLYLPDLPRLLILDEAFSALDQKATTALTVILDAHLQQGGMLIYTTHQDIVLQAPAHQELWLGVASC</sequence>
<proteinExistence type="predicted"/>
<dbReference type="NCBIfam" id="TIGR01189">
    <property type="entry name" value="ccmA"/>
    <property type="match status" value="1"/>
</dbReference>
<keyword evidence="1" id="KW-0813">Transport</keyword>
<dbReference type="GO" id="GO:0022857">
    <property type="term" value="F:transmembrane transporter activity"/>
    <property type="evidence" value="ECO:0007669"/>
    <property type="project" value="InterPro"/>
</dbReference>
<dbReference type="PROSITE" id="PS50893">
    <property type="entry name" value="ABC_TRANSPORTER_2"/>
    <property type="match status" value="1"/>
</dbReference>
<evidence type="ECO:0000313" key="10">
    <source>
        <dbReference type="Proteomes" id="UP000247792"/>
    </source>
</evidence>
<dbReference type="Proteomes" id="UP000247792">
    <property type="component" value="Unassembled WGS sequence"/>
</dbReference>
<dbReference type="AlphaFoldDB" id="A0A318J5J7"/>
<keyword evidence="5" id="KW-0067">ATP-binding</keyword>
<dbReference type="NCBIfam" id="NF010061">
    <property type="entry name" value="PRK13538.1"/>
    <property type="match status" value="1"/>
</dbReference>
<dbReference type="PANTHER" id="PTHR43499">
    <property type="entry name" value="ABC TRANSPORTER I FAMILY MEMBER 1"/>
    <property type="match status" value="1"/>
</dbReference>
<keyword evidence="3" id="KW-0547">Nucleotide-binding</keyword>
<evidence type="ECO:0000256" key="3">
    <source>
        <dbReference type="ARBA" id="ARBA00022741"/>
    </source>
</evidence>
<protein>
    <submittedName>
        <fullName evidence="9">Heme exporter protein A</fullName>
    </submittedName>
</protein>
<evidence type="ECO:0000259" key="8">
    <source>
        <dbReference type="PROSITE" id="PS50893"/>
    </source>
</evidence>
<dbReference type="InterPro" id="IPR017871">
    <property type="entry name" value="ABC_transporter-like_CS"/>
</dbReference>
<comment type="caution">
    <text evidence="9">The sequence shown here is derived from an EMBL/GenBank/DDBJ whole genome shotgun (WGS) entry which is preliminary data.</text>
</comment>
<dbReference type="Gene3D" id="3.40.50.300">
    <property type="entry name" value="P-loop containing nucleotide triphosphate hydrolases"/>
    <property type="match status" value="1"/>
</dbReference>
<evidence type="ECO:0000256" key="1">
    <source>
        <dbReference type="ARBA" id="ARBA00022448"/>
    </source>
</evidence>
<dbReference type="InterPro" id="IPR005895">
    <property type="entry name" value="ABC_transptr_haem_export_CcmA"/>
</dbReference>
<dbReference type="SUPFAM" id="SSF52540">
    <property type="entry name" value="P-loop containing nucleoside triphosphate hydrolases"/>
    <property type="match status" value="1"/>
</dbReference>
<keyword evidence="6" id="KW-1278">Translocase</keyword>
<evidence type="ECO:0000256" key="7">
    <source>
        <dbReference type="ARBA" id="ARBA00023136"/>
    </source>
</evidence>
<dbReference type="InterPro" id="IPR003439">
    <property type="entry name" value="ABC_transporter-like_ATP-bd"/>
</dbReference>
<gene>
    <name evidence="9" type="ORF">DFR42_103341</name>
</gene>
<dbReference type="Pfam" id="PF00005">
    <property type="entry name" value="ABC_tran"/>
    <property type="match status" value="1"/>
</dbReference>
<evidence type="ECO:0000313" key="9">
    <source>
        <dbReference type="EMBL" id="PXX44072.1"/>
    </source>
</evidence>
<evidence type="ECO:0000256" key="6">
    <source>
        <dbReference type="ARBA" id="ARBA00022967"/>
    </source>
</evidence>
<evidence type="ECO:0000256" key="2">
    <source>
        <dbReference type="ARBA" id="ARBA00022475"/>
    </source>
</evidence>
<dbReference type="InterPro" id="IPR003593">
    <property type="entry name" value="AAA+_ATPase"/>
</dbReference>
<keyword evidence="2" id="KW-1003">Cell membrane</keyword>
<feature type="domain" description="ABC transporter" evidence="8">
    <location>
        <begin position="24"/>
        <end position="228"/>
    </location>
</feature>
<dbReference type="EMBL" id="QJKB01000003">
    <property type="protein sequence ID" value="PXX44072.1"/>
    <property type="molecule type" value="Genomic_DNA"/>
</dbReference>
<evidence type="ECO:0000256" key="5">
    <source>
        <dbReference type="ARBA" id="ARBA00022840"/>
    </source>
</evidence>
<name>A0A318J5J7_9BURK</name>
<dbReference type="InterPro" id="IPR027417">
    <property type="entry name" value="P-loop_NTPase"/>
</dbReference>
<accession>A0A318J5J7</accession>
<keyword evidence="7" id="KW-0472">Membrane</keyword>
<dbReference type="SMART" id="SM00382">
    <property type="entry name" value="AAA"/>
    <property type="match status" value="1"/>
</dbReference>
<organism evidence="9 10">
    <name type="scientific">Undibacterium pigrum</name>
    <dbReference type="NCBI Taxonomy" id="401470"/>
    <lineage>
        <taxon>Bacteria</taxon>
        <taxon>Pseudomonadati</taxon>
        <taxon>Pseudomonadota</taxon>
        <taxon>Betaproteobacteria</taxon>
        <taxon>Burkholderiales</taxon>
        <taxon>Oxalobacteraceae</taxon>
        <taxon>Undibacterium</taxon>
    </lineage>
</organism>
<dbReference type="GO" id="GO:0016887">
    <property type="term" value="F:ATP hydrolysis activity"/>
    <property type="evidence" value="ECO:0007669"/>
    <property type="project" value="InterPro"/>
</dbReference>
<reference evidence="9 10" key="1">
    <citation type="submission" date="2018-05" db="EMBL/GenBank/DDBJ databases">
        <title>Genomic Encyclopedia of Type Strains, Phase IV (KMG-IV): sequencing the most valuable type-strain genomes for metagenomic binning, comparative biology and taxonomic classification.</title>
        <authorList>
            <person name="Goeker M."/>
        </authorList>
    </citation>
    <scope>NUCLEOTIDE SEQUENCE [LARGE SCALE GENOMIC DNA]</scope>
    <source>
        <strain evidence="9 10">DSM 19792</strain>
    </source>
</reference>
<dbReference type="PANTHER" id="PTHR43499:SF1">
    <property type="entry name" value="ABC TRANSPORTER I FAMILY MEMBER 1"/>
    <property type="match status" value="1"/>
</dbReference>
<dbReference type="PROSITE" id="PS00211">
    <property type="entry name" value="ABC_TRANSPORTER_1"/>
    <property type="match status" value="1"/>
</dbReference>
<dbReference type="GO" id="GO:0017004">
    <property type="term" value="P:cytochrome complex assembly"/>
    <property type="evidence" value="ECO:0007669"/>
    <property type="project" value="UniProtKB-KW"/>
</dbReference>
<keyword evidence="4" id="KW-0201">Cytochrome c-type biogenesis</keyword>